<feature type="transmembrane region" description="Helical" evidence="6">
    <location>
        <begin position="150"/>
        <end position="174"/>
    </location>
</feature>
<evidence type="ECO:0000313" key="8">
    <source>
        <dbReference type="Proteomes" id="UP001219957"/>
    </source>
</evidence>
<comment type="subcellular location">
    <subcellularLocation>
        <location evidence="1">Membrane</location>
        <topology evidence="1">Multi-pass membrane protein</topology>
    </subcellularLocation>
</comment>
<accession>A0ABY8B2R8</accession>
<keyword evidence="8" id="KW-1185">Reference proteome</keyword>
<evidence type="ECO:0000256" key="5">
    <source>
        <dbReference type="ARBA" id="ARBA00023136"/>
    </source>
</evidence>
<keyword evidence="4 6" id="KW-1133">Transmembrane helix</keyword>
<dbReference type="RefSeq" id="WP_275060533.1">
    <property type="nucleotide sequence ID" value="NZ_CP109617.1"/>
</dbReference>
<evidence type="ECO:0000256" key="3">
    <source>
        <dbReference type="ARBA" id="ARBA00022692"/>
    </source>
</evidence>
<evidence type="ECO:0000256" key="4">
    <source>
        <dbReference type="ARBA" id="ARBA00022989"/>
    </source>
</evidence>
<dbReference type="EMBL" id="CP109617">
    <property type="protein sequence ID" value="WED56424.1"/>
    <property type="molecule type" value="Genomic_DNA"/>
</dbReference>
<gene>
    <name evidence="7" type="ORF">OE059_06090</name>
</gene>
<comment type="similarity">
    <text evidence="2">Belongs to the TMEM19 family.</text>
</comment>
<dbReference type="PANTHER" id="PTHR13353:SF5">
    <property type="entry name" value="TRANSMEMBRANE PROTEIN 19"/>
    <property type="match status" value="1"/>
</dbReference>
<evidence type="ECO:0000256" key="2">
    <source>
        <dbReference type="ARBA" id="ARBA00009012"/>
    </source>
</evidence>
<feature type="transmembrane region" description="Helical" evidence="6">
    <location>
        <begin position="84"/>
        <end position="101"/>
    </location>
</feature>
<keyword evidence="5 6" id="KW-0472">Membrane</keyword>
<evidence type="ECO:0000256" key="6">
    <source>
        <dbReference type="SAM" id="Phobius"/>
    </source>
</evidence>
<feature type="transmembrane region" description="Helical" evidence="6">
    <location>
        <begin position="180"/>
        <end position="198"/>
    </location>
</feature>
<evidence type="ECO:0000313" key="7">
    <source>
        <dbReference type="EMBL" id="WED56424.1"/>
    </source>
</evidence>
<keyword evidence="3 6" id="KW-0812">Transmembrane</keyword>
<sequence length="256" mass="27851">MFAIFAVTCFVAYLGYRLRSLTRSGALLTVVTGTVIGFSFGWFGLYLLGVFFSTSSLASKYRSHDKKGVDEIVEKTGARDAMQVLANGGVGILCALGYQLTNDPVYLYMYVVSIAAATSDTWGSEFGVLSKLKPRFMFTFKRVEPGTSGAVSTFGTVMSMFGALLIVVSSLVFIDLKVTHLLLLWVIGLTGSIIDTLLGATFQRTFRCTVCGKLTEQKIHHDVPTSYVSGWRFLGNDAVNFLSVCGATLICFFVFG</sequence>
<feature type="transmembrane region" description="Helical" evidence="6">
    <location>
        <begin position="238"/>
        <end position="255"/>
    </location>
</feature>
<organism evidence="7 8">
    <name type="scientific">Exiguobacterium profundum</name>
    <dbReference type="NCBI Taxonomy" id="307643"/>
    <lineage>
        <taxon>Bacteria</taxon>
        <taxon>Bacillati</taxon>
        <taxon>Bacillota</taxon>
        <taxon>Bacilli</taxon>
        <taxon>Bacillales</taxon>
        <taxon>Bacillales Family XII. Incertae Sedis</taxon>
        <taxon>Exiguobacterium</taxon>
    </lineage>
</organism>
<protein>
    <submittedName>
        <fullName evidence="7">DUF92 domain-containing protein</fullName>
    </submittedName>
</protein>
<dbReference type="InterPro" id="IPR002794">
    <property type="entry name" value="DUF92_TMEM19"/>
</dbReference>
<dbReference type="Pfam" id="PF01940">
    <property type="entry name" value="DUF92"/>
    <property type="match status" value="1"/>
</dbReference>
<proteinExistence type="inferred from homology"/>
<feature type="transmembrane region" description="Helical" evidence="6">
    <location>
        <begin position="27"/>
        <end position="52"/>
    </location>
</feature>
<name>A0ABY8B2R8_9BACL</name>
<reference evidence="7 8" key="1">
    <citation type="submission" date="2022-10" db="EMBL/GenBank/DDBJ databases">
        <title>Complete genome sequence of Exiguobacterium profundum TSS-3 isolated from an extremely saline-alkaline spring located in Ixtapa, Chiapas-Mexico.</title>
        <authorList>
            <person name="Rincon-Rosales R."/>
            <person name="Rogel M.A."/>
            <person name="Rincon-Molina C.I."/>
            <person name="Guerrero G."/>
            <person name="Manzano-Gomez L.A."/>
            <person name="Lopez-Lopez A."/>
            <person name="Rincon Molina F.A."/>
            <person name="Martinez-Romero E."/>
        </authorList>
    </citation>
    <scope>NUCLEOTIDE SEQUENCE [LARGE SCALE GENOMIC DNA]</scope>
    <source>
        <strain evidence="7 8">TSS-3</strain>
    </source>
</reference>
<dbReference type="Proteomes" id="UP001219957">
    <property type="component" value="Chromosome"/>
</dbReference>
<evidence type="ECO:0000256" key="1">
    <source>
        <dbReference type="ARBA" id="ARBA00004141"/>
    </source>
</evidence>
<dbReference type="PANTHER" id="PTHR13353">
    <property type="entry name" value="TRANSMEMBRANE PROTEIN 19"/>
    <property type="match status" value="1"/>
</dbReference>